<organism evidence="8 9">
    <name type="scientific">Pseudonocardia kunmingensis</name>
    <dbReference type="NCBI Taxonomy" id="630975"/>
    <lineage>
        <taxon>Bacteria</taxon>
        <taxon>Bacillati</taxon>
        <taxon>Actinomycetota</taxon>
        <taxon>Actinomycetes</taxon>
        <taxon>Pseudonocardiales</taxon>
        <taxon>Pseudonocardiaceae</taxon>
        <taxon>Pseudonocardia</taxon>
    </lineage>
</organism>
<dbReference type="SUPFAM" id="SSF158694">
    <property type="entry name" value="UraD-Like"/>
    <property type="match status" value="1"/>
</dbReference>
<evidence type="ECO:0000313" key="9">
    <source>
        <dbReference type="Proteomes" id="UP000315677"/>
    </source>
</evidence>
<dbReference type="EC" id="4.1.1.97" evidence="3"/>
<evidence type="ECO:0000256" key="6">
    <source>
        <dbReference type="ARBA" id="ARBA00023239"/>
    </source>
</evidence>
<sequence length="157" mass="16773">MKIAQFDALDAGEAERELLGVCRAPRWARQVAAGRPYRSVAALQETAAAALTDADLDEAMAGHPRIGDRVAAGASRREQSAVATAEAGVRTALAEGNRAYEERFGHVYLVCASGRSAEDLLTTLHARLGNDPATERAVALRELAAINRLRIERLVAP</sequence>
<keyword evidence="5" id="KW-0210">Decarboxylase</keyword>
<comment type="caution">
    <text evidence="8">The sequence shown here is derived from an EMBL/GenBank/DDBJ whole genome shotgun (WGS) entry which is preliminary data.</text>
</comment>
<name>A0A543D4M7_9PSEU</name>
<evidence type="ECO:0000256" key="2">
    <source>
        <dbReference type="ARBA" id="ARBA00004754"/>
    </source>
</evidence>
<dbReference type="Proteomes" id="UP000315677">
    <property type="component" value="Unassembled WGS sequence"/>
</dbReference>
<dbReference type="RefSeq" id="WP_142061585.1">
    <property type="nucleotide sequence ID" value="NZ_VFPA01000005.1"/>
</dbReference>
<dbReference type="AlphaFoldDB" id="A0A543D4M7"/>
<evidence type="ECO:0000313" key="8">
    <source>
        <dbReference type="EMBL" id="TQM04300.1"/>
    </source>
</evidence>
<evidence type="ECO:0000259" key="7">
    <source>
        <dbReference type="Pfam" id="PF09349"/>
    </source>
</evidence>
<keyword evidence="4" id="KW-0659">Purine metabolism</keyword>
<dbReference type="PANTHER" id="PTHR43466">
    <property type="entry name" value="2-OXO-4-HYDROXY-4-CARBOXY-5-UREIDOIMIDAZOLINE DECARBOXYLASE-RELATED"/>
    <property type="match status" value="1"/>
</dbReference>
<dbReference type="NCBIfam" id="NF010372">
    <property type="entry name" value="PRK13798.1"/>
    <property type="match status" value="1"/>
</dbReference>
<feature type="domain" description="Oxo-4-hydroxy-4-carboxy-5-ureidoimidazoline decarboxylase" evidence="7">
    <location>
        <begin position="8"/>
        <end position="152"/>
    </location>
</feature>
<dbReference type="Pfam" id="PF09349">
    <property type="entry name" value="OHCU_decarbox"/>
    <property type="match status" value="1"/>
</dbReference>
<accession>A0A543D4M7</accession>
<dbReference type="NCBIfam" id="TIGR03180">
    <property type="entry name" value="UraD_2"/>
    <property type="match status" value="1"/>
</dbReference>
<keyword evidence="6" id="KW-0456">Lyase</keyword>
<comment type="catalytic activity">
    <reaction evidence="1">
        <text>5-hydroxy-2-oxo-4-ureido-2,5-dihydro-1H-imidazole-5-carboxylate + H(+) = (S)-allantoin + CO2</text>
        <dbReference type="Rhea" id="RHEA:26301"/>
        <dbReference type="ChEBI" id="CHEBI:15378"/>
        <dbReference type="ChEBI" id="CHEBI:15678"/>
        <dbReference type="ChEBI" id="CHEBI:16526"/>
        <dbReference type="ChEBI" id="CHEBI:58639"/>
        <dbReference type="EC" id="4.1.1.97"/>
    </reaction>
</comment>
<evidence type="ECO:0000256" key="4">
    <source>
        <dbReference type="ARBA" id="ARBA00022631"/>
    </source>
</evidence>
<dbReference type="InterPro" id="IPR017595">
    <property type="entry name" value="OHCU_decarboxylase-2"/>
</dbReference>
<dbReference type="GO" id="GO:0019628">
    <property type="term" value="P:urate catabolic process"/>
    <property type="evidence" value="ECO:0007669"/>
    <property type="project" value="TreeGrafter"/>
</dbReference>
<dbReference type="InterPro" id="IPR036778">
    <property type="entry name" value="OHCU_decarboxylase_sf"/>
</dbReference>
<dbReference type="GO" id="GO:0051997">
    <property type="term" value="F:2-oxo-4-hydroxy-4-carboxy-5-ureidoimidazoline decarboxylase activity"/>
    <property type="evidence" value="ECO:0007669"/>
    <property type="project" value="UniProtKB-EC"/>
</dbReference>
<dbReference type="OrthoDB" id="5243781at2"/>
<protein>
    <recommendedName>
        <fullName evidence="3">2-oxo-4-hydroxy-4-carboxy-5-ureidoimidazoline decarboxylase</fullName>
        <ecNumber evidence="3">4.1.1.97</ecNumber>
    </recommendedName>
</protein>
<dbReference type="EMBL" id="VFPA01000005">
    <property type="protein sequence ID" value="TQM04300.1"/>
    <property type="molecule type" value="Genomic_DNA"/>
</dbReference>
<keyword evidence="9" id="KW-1185">Reference proteome</keyword>
<gene>
    <name evidence="8" type="ORF">FB558_7333</name>
</gene>
<dbReference type="Gene3D" id="1.10.3330.10">
    <property type="entry name" value="Oxo-4-hydroxy-4-carboxy-5-ureidoimidazoline decarboxylase"/>
    <property type="match status" value="1"/>
</dbReference>
<comment type="pathway">
    <text evidence="2">Purine metabolism; urate degradation; (S)-allantoin from urate: step 3/3.</text>
</comment>
<dbReference type="InterPro" id="IPR018020">
    <property type="entry name" value="OHCU_decarboxylase"/>
</dbReference>
<reference evidence="8 9" key="1">
    <citation type="submission" date="2019-06" db="EMBL/GenBank/DDBJ databases">
        <title>Sequencing the genomes of 1000 actinobacteria strains.</title>
        <authorList>
            <person name="Klenk H.-P."/>
        </authorList>
    </citation>
    <scope>NUCLEOTIDE SEQUENCE [LARGE SCALE GENOMIC DNA]</scope>
    <source>
        <strain evidence="8 9">DSM 45301</strain>
    </source>
</reference>
<proteinExistence type="predicted"/>
<evidence type="ECO:0000256" key="1">
    <source>
        <dbReference type="ARBA" id="ARBA00001163"/>
    </source>
</evidence>
<evidence type="ECO:0000256" key="3">
    <source>
        <dbReference type="ARBA" id="ARBA00012257"/>
    </source>
</evidence>
<dbReference type="GO" id="GO:0006144">
    <property type="term" value="P:purine nucleobase metabolic process"/>
    <property type="evidence" value="ECO:0007669"/>
    <property type="project" value="UniProtKB-KW"/>
</dbReference>
<dbReference type="PANTHER" id="PTHR43466:SF1">
    <property type="entry name" value="2-OXO-4-HYDROXY-4-CARBOXY-5-UREIDOIMIDAZOLINE DECARBOXYLASE-RELATED"/>
    <property type="match status" value="1"/>
</dbReference>
<evidence type="ECO:0000256" key="5">
    <source>
        <dbReference type="ARBA" id="ARBA00022793"/>
    </source>
</evidence>